<dbReference type="SMART" id="SM00878">
    <property type="entry name" value="Biotin_carb_C"/>
    <property type="match status" value="1"/>
</dbReference>
<dbReference type="InterPro" id="IPR011054">
    <property type="entry name" value="Rudment_hybrid_motif"/>
</dbReference>
<dbReference type="InterPro" id="IPR011761">
    <property type="entry name" value="ATP-grasp"/>
</dbReference>
<dbReference type="InterPro" id="IPR005482">
    <property type="entry name" value="Biotin_COase_C"/>
</dbReference>
<evidence type="ECO:0000256" key="2">
    <source>
        <dbReference type="ARBA" id="ARBA00013263"/>
    </source>
</evidence>
<dbReference type="GO" id="GO:0004075">
    <property type="term" value="F:biotin carboxylase activity"/>
    <property type="evidence" value="ECO:0007669"/>
    <property type="project" value="UniProtKB-EC"/>
</dbReference>
<evidence type="ECO:0000256" key="1">
    <source>
        <dbReference type="ARBA" id="ARBA00003761"/>
    </source>
</evidence>
<dbReference type="Proteomes" id="UP000028534">
    <property type="component" value="Unassembled WGS sequence"/>
</dbReference>
<name>A0A084ESV4_SPHYA</name>
<comment type="catalytic activity">
    <reaction evidence="6">
        <text>N(6)-biotinyl-L-lysyl-[protein] + hydrogencarbonate + ATP = N(6)-carboxybiotinyl-L-lysyl-[protein] + ADP + phosphate + H(+)</text>
        <dbReference type="Rhea" id="RHEA:13501"/>
        <dbReference type="Rhea" id="RHEA-COMP:10505"/>
        <dbReference type="Rhea" id="RHEA-COMP:10506"/>
        <dbReference type="ChEBI" id="CHEBI:15378"/>
        <dbReference type="ChEBI" id="CHEBI:17544"/>
        <dbReference type="ChEBI" id="CHEBI:30616"/>
        <dbReference type="ChEBI" id="CHEBI:43474"/>
        <dbReference type="ChEBI" id="CHEBI:83144"/>
        <dbReference type="ChEBI" id="CHEBI:83145"/>
        <dbReference type="ChEBI" id="CHEBI:456216"/>
        <dbReference type="EC" id="6.3.4.14"/>
    </reaction>
</comment>
<dbReference type="PATRIC" id="fig|13690.10.peg.513"/>
<dbReference type="SUPFAM" id="SSF56059">
    <property type="entry name" value="Glutathione synthetase ATP-binding domain-like"/>
    <property type="match status" value="1"/>
</dbReference>
<dbReference type="InterPro" id="IPR011764">
    <property type="entry name" value="Biotin_carboxylation_dom"/>
</dbReference>
<dbReference type="NCBIfam" id="NF006367">
    <property type="entry name" value="PRK08591.1"/>
    <property type="match status" value="1"/>
</dbReference>
<dbReference type="GO" id="GO:0046872">
    <property type="term" value="F:metal ion binding"/>
    <property type="evidence" value="ECO:0007669"/>
    <property type="project" value="InterPro"/>
</dbReference>
<dbReference type="EC" id="6.3.4.14" evidence="2"/>
<organism evidence="10 11">
    <name type="scientific">Sphingobium yanoikuyae</name>
    <name type="common">Sphingomonas yanoikuyae</name>
    <dbReference type="NCBI Taxonomy" id="13690"/>
    <lineage>
        <taxon>Bacteria</taxon>
        <taxon>Pseudomonadati</taxon>
        <taxon>Pseudomonadota</taxon>
        <taxon>Alphaproteobacteria</taxon>
        <taxon>Sphingomonadales</taxon>
        <taxon>Sphingomonadaceae</taxon>
        <taxon>Sphingobium</taxon>
    </lineage>
</organism>
<comment type="function">
    <text evidence="1">This protein is a component of the acetyl coenzyme A carboxylase complex; first, biotin carboxylase catalyzes the carboxylation of the carrier protein and then the transcarboxylase transfers the carboxyl group to form malonyl-CoA.</text>
</comment>
<dbReference type="Pfam" id="PF00289">
    <property type="entry name" value="Biotin_carb_N"/>
    <property type="match status" value="1"/>
</dbReference>
<feature type="domain" description="Biotin carboxylation" evidence="9">
    <location>
        <begin position="2"/>
        <end position="447"/>
    </location>
</feature>
<dbReference type="PANTHER" id="PTHR48095:SF2">
    <property type="entry name" value="BIOTIN CARBOXYLASE, CHLOROPLASTIC"/>
    <property type="match status" value="1"/>
</dbReference>
<keyword evidence="4 7" id="KW-0547">Nucleotide-binding</keyword>
<evidence type="ECO:0000259" key="8">
    <source>
        <dbReference type="PROSITE" id="PS50975"/>
    </source>
</evidence>
<dbReference type="SUPFAM" id="SSF51246">
    <property type="entry name" value="Rudiment single hybrid motif"/>
    <property type="match status" value="1"/>
</dbReference>
<dbReference type="AlphaFoldDB" id="A0A084ESV4"/>
<dbReference type="PANTHER" id="PTHR48095">
    <property type="entry name" value="PYRUVATE CARBOXYLASE SUBUNIT A"/>
    <property type="match status" value="1"/>
</dbReference>
<evidence type="ECO:0000256" key="7">
    <source>
        <dbReference type="PROSITE-ProRule" id="PRU00409"/>
    </source>
</evidence>
<protein>
    <recommendedName>
        <fullName evidence="2">biotin carboxylase</fullName>
        <ecNumber evidence="2">6.3.4.14</ecNumber>
    </recommendedName>
</protein>
<reference evidence="10 11" key="1">
    <citation type="submission" date="2014-03" db="EMBL/GenBank/DDBJ databases">
        <title>Genome sequence of Sphingobium yanoikuyae B1.</title>
        <authorList>
            <person name="Gan H.M."/>
            <person name="Gan H.Y."/>
            <person name="Savka M.A."/>
        </authorList>
    </citation>
    <scope>NUCLEOTIDE SEQUENCE [LARGE SCALE GENOMIC DNA]</scope>
    <source>
        <strain evidence="10 11">B1</strain>
    </source>
</reference>
<accession>A0A084ESV4</accession>
<evidence type="ECO:0000313" key="11">
    <source>
        <dbReference type="Proteomes" id="UP000028534"/>
    </source>
</evidence>
<dbReference type="InterPro" id="IPR005481">
    <property type="entry name" value="BC-like_N"/>
</dbReference>
<sequence>MAIKRLFIANRGEIALRIVRAAQALNIETVLAVSDPDRDSAAARLADRNIVIGPASAAKSYLDPRLIVHAAKESGCDGLHPGYGFLSERAILPTLCQKYGIAFVGPEPDVIDALGDKLRARAMAGAAGVPLVPGSDCIASAADARREGDRIGYPVLLKASAGGGGRGMVIANNGNEAEAGFHRASAEAVAAFGDGTLFMERFVPEARHVEVQLMGDGKGNVLHFGERDCSVQRRYQKLIEEAPCAAMPDHLRKQLHESAVALAASVNYRNAGTCEFLFDVKRQEFYFIEVNARIQVEHPVSEMISGFDLVQEQIRIAGGADLSVTQDQVALSGHAIECRINAEDVNRDFLPSPGRITRWQPPEGDGIRLDSHMTQGAMIPPFYDSMVGKLIVHGSDRADAIARLSSALDAFAVEGVPTTIDLHREIVAHPDFIENRIHTRWLEQILLPERAKRAA</sequence>
<dbReference type="InterPro" id="IPR051602">
    <property type="entry name" value="ACC_Biotin_Carboxylase"/>
</dbReference>
<evidence type="ECO:0000259" key="9">
    <source>
        <dbReference type="PROSITE" id="PS50979"/>
    </source>
</evidence>
<dbReference type="PROSITE" id="PS50975">
    <property type="entry name" value="ATP_GRASP"/>
    <property type="match status" value="1"/>
</dbReference>
<proteinExistence type="predicted"/>
<dbReference type="PROSITE" id="PS00867">
    <property type="entry name" value="CPSASE_2"/>
    <property type="match status" value="1"/>
</dbReference>
<evidence type="ECO:0000256" key="4">
    <source>
        <dbReference type="ARBA" id="ARBA00022741"/>
    </source>
</evidence>
<dbReference type="GO" id="GO:0005524">
    <property type="term" value="F:ATP binding"/>
    <property type="evidence" value="ECO:0007669"/>
    <property type="project" value="UniProtKB-UniRule"/>
</dbReference>
<dbReference type="EMBL" id="JGVR01000002">
    <property type="protein sequence ID" value="KEZ21046.1"/>
    <property type="molecule type" value="Genomic_DNA"/>
</dbReference>
<dbReference type="InterPro" id="IPR016185">
    <property type="entry name" value="PreATP-grasp_dom_sf"/>
</dbReference>
<evidence type="ECO:0000313" key="10">
    <source>
        <dbReference type="EMBL" id="KEZ21046.1"/>
    </source>
</evidence>
<evidence type="ECO:0000256" key="6">
    <source>
        <dbReference type="ARBA" id="ARBA00048600"/>
    </source>
</evidence>
<keyword evidence="3" id="KW-0436">Ligase</keyword>
<feature type="domain" description="ATP-grasp" evidence="8">
    <location>
        <begin position="121"/>
        <end position="318"/>
    </location>
</feature>
<dbReference type="Gene3D" id="3.30.470.20">
    <property type="entry name" value="ATP-grasp fold, B domain"/>
    <property type="match status" value="1"/>
</dbReference>
<gene>
    <name evidence="10" type="ORF">CP98_00495</name>
</gene>
<dbReference type="SUPFAM" id="SSF52440">
    <property type="entry name" value="PreATP-grasp domain"/>
    <property type="match status" value="1"/>
</dbReference>
<evidence type="ECO:0000256" key="3">
    <source>
        <dbReference type="ARBA" id="ARBA00022598"/>
    </source>
</evidence>
<evidence type="ECO:0000256" key="5">
    <source>
        <dbReference type="ARBA" id="ARBA00022840"/>
    </source>
</evidence>
<dbReference type="PROSITE" id="PS00866">
    <property type="entry name" value="CPSASE_1"/>
    <property type="match status" value="1"/>
</dbReference>
<dbReference type="Pfam" id="PF02786">
    <property type="entry name" value="CPSase_L_D2"/>
    <property type="match status" value="1"/>
</dbReference>
<comment type="caution">
    <text evidence="10">The sequence shown here is derived from an EMBL/GenBank/DDBJ whole genome shotgun (WGS) entry which is preliminary data.</text>
</comment>
<dbReference type="FunFam" id="3.30.1490.20:FF:000003">
    <property type="entry name" value="acetyl-CoA carboxylase isoform X1"/>
    <property type="match status" value="1"/>
</dbReference>
<dbReference type="PROSITE" id="PS50979">
    <property type="entry name" value="BC"/>
    <property type="match status" value="1"/>
</dbReference>
<dbReference type="Pfam" id="PF02785">
    <property type="entry name" value="Biotin_carb_C"/>
    <property type="match status" value="1"/>
</dbReference>
<dbReference type="InterPro" id="IPR005479">
    <property type="entry name" value="CPAse_ATP-bd"/>
</dbReference>
<keyword evidence="5 7" id="KW-0067">ATP-binding</keyword>
<dbReference type="eggNOG" id="COG0439">
    <property type="taxonomic scope" value="Bacteria"/>
</dbReference>
<dbReference type="RefSeq" id="WP_037516567.1">
    <property type="nucleotide sequence ID" value="NZ_JGVR01000002.1"/>
</dbReference>